<reference evidence="1" key="1">
    <citation type="submission" date="2012-04" db="EMBL/GenBank/DDBJ databases">
        <title>The Genome Sequence of Loa loa.</title>
        <authorList>
            <consortium name="The Broad Institute Genome Sequencing Platform"/>
            <consortium name="Broad Institute Genome Sequencing Center for Infectious Disease"/>
            <person name="Nutman T.B."/>
            <person name="Fink D.L."/>
            <person name="Russ C."/>
            <person name="Young S."/>
            <person name="Zeng Q."/>
            <person name="Gargeya S."/>
            <person name="Alvarado L."/>
            <person name="Berlin A."/>
            <person name="Chapman S.B."/>
            <person name="Chen Z."/>
            <person name="Freedman E."/>
            <person name="Gellesch M."/>
            <person name="Goldberg J."/>
            <person name="Griggs A."/>
            <person name="Gujja S."/>
            <person name="Heilman E.R."/>
            <person name="Heiman D."/>
            <person name="Howarth C."/>
            <person name="Mehta T."/>
            <person name="Neiman D."/>
            <person name="Pearson M."/>
            <person name="Roberts A."/>
            <person name="Saif S."/>
            <person name="Shea T."/>
            <person name="Shenoy N."/>
            <person name="Sisk P."/>
            <person name="Stolte C."/>
            <person name="Sykes S."/>
            <person name="White J."/>
            <person name="Yandava C."/>
            <person name="Haas B."/>
            <person name="Henn M.R."/>
            <person name="Nusbaum C."/>
            <person name="Birren B."/>
        </authorList>
    </citation>
    <scope>NUCLEOTIDE SEQUENCE [LARGE SCALE GENOMIC DNA]</scope>
</reference>
<dbReference type="KEGG" id="loa:LOAG_14066"/>
<dbReference type="OrthoDB" id="425344at2759"/>
<dbReference type="AlphaFoldDB" id="A0A1S0TIE6"/>
<protein>
    <submittedName>
        <fullName evidence="1">Uncharacterized protein</fullName>
    </submittedName>
</protein>
<gene>
    <name evidence="1" type="ORF">LOAG_14066</name>
</gene>
<name>A0A1S0TIE6_LOALO</name>
<dbReference type="RefSeq" id="XP_003149612.1">
    <property type="nucleotide sequence ID" value="XM_003149564.1"/>
</dbReference>
<organism evidence="1">
    <name type="scientific">Loa loa</name>
    <name type="common">Eye worm</name>
    <name type="synonym">Filaria loa</name>
    <dbReference type="NCBI Taxonomy" id="7209"/>
    <lineage>
        <taxon>Eukaryota</taxon>
        <taxon>Metazoa</taxon>
        <taxon>Ecdysozoa</taxon>
        <taxon>Nematoda</taxon>
        <taxon>Chromadorea</taxon>
        <taxon>Rhabditida</taxon>
        <taxon>Spirurina</taxon>
        <taxon>Spiruromorpha</taxon>
        <taxon>Filarioidea</taxon>
        <taxon>Onchocercidae</taxon>
        <taxon>Loa</taxon>
    </lineage>
</organism>
<accession>A0A1S0TIE6</accession>
<dbReference type="CTD" id="9951539"/>
<feature type="non-terminal residue" evidence="1">
    <location>
        <position position="1"/>
    </location>
</feature>
<dbReference type="GeneID" id="9951539"/>
<evidence type="ECO:0000313" key="1">
    <source>
        <dbReference type="EMBL" id="EFO14458.1"/>
    </source>
</evidence>
<dbReference type="EMBL" id="JH712397">
    <property type="protein sequence ID" value="EFO14458.1"/>
    <property type="molecule type" value="Genomic_DNA"/>
</dbReference>
<sequence length="101" mass="11301">CQGKHAYEVIYLSSVDSYALEQTLVFIKTIMSQAEEIYCSDGSKPIYQHHPVAAVIGAASSQVSVMVASMLQLFKVNISFHKIILMKNFEKPNCIQELSLF</sequence>
<dbReference type="Gene3D" id="3.40.50.2300">
    <property type="match status" value="1"/>
</dbReference>
<proteinExistence type="predicted"/>
<dbReference type="InParanoid" id="A0A1S0TIE6"/>